<dbReference type="Gene3D" id="2.60.40.1180">
    <property type="entry name" value="Golgi alpha-mannosidase II"/>
    <property type="match status" value="1"/>
</dbReference>
<evidence type="ECO:0000256" key="1">
    <source>
        <dbReference type="ARBA" id="ARBA00005382"/>
    </source>
</evidence>
<dbReference type="Proteomes" id="UP001596549">
    <property type="component" value="Unassembled WGS sequence"/>
</dbReference>
<dbReference type="InterPro" id="IPR033453">
    <property type="entry name" value="Glyco_hydro_30_TIM-barrel"/>
</dbReference>
<dbReference type="PANTHER" id="PTHR11069:SF23">
    <property type="entry name" value="LYSOSOMAL ACID GLUCOSYLCERAMIDASE"/>
    <property type="match status" value="1"/>
</dbReference>
<dbReference type="PANTHER" id="PTHR11069">
    <property type="entry name" value="GLUCOSYLCERAMIDASE"/>
    <property type="match status" value="1"/>
</dbReference>
<evidence type="ECO:0000256" key="4">
    <source>
        <dbReference type="RuleBase" id="RU361188"/>
    </source>
</evidence>
<comment type="similarity">
    <text evidence="1 4">Belongs to the glycosyl hydrolase 30 family.</text>
</comment>
<dbReference type="PRINTS" id="PR00843">
    <property type="entry name" value="GLHYDRLASE30"/>
</dbReference>
<feature type="domain" description="Glycosyl hydrolase family 30 TIM-barrel" evidence="5">
    <location>
        <begin position="45"/>
        <end position="375"/>
    </location>
</feature>
<dbReference type="EMBL" id="JBHTCP010000052">
    <property type="protein sequence ID" value="MFC7373413.1"/>
    <property type="molecule type" value="Genomic_DNA"/>
</dbReference>
<keyword evidence="2" id="KW-0732">Signal</keyword>
<evidence type="ECO:0000256" key="2">
    <source>
        <dbReference type="ARBA" id="ARBA00022729"/>
    </source>
</evidence>
<dbReference type="InterPro" id="IPR013780">
    <property type="entry name" value="Glyco_hydro_b"/>
</dbReference>
<dbReference type="GO" id="GO:0016787">
    <property type="term" value="F:hydrolase activity"/>
    <property type="evidence" value="ECO:0007669"/>
    <property type="project" value="UniProtKB-KW"/>
</dbReference>
<reference evidence="8" key="1">
    <citation type="journal article" date="2019" name="Int. J. Syst. Evol. Microbiol.">
        <title>The Global Catalogue of Microorganisms (GCM) 10K type strain sequencing project: providing services to taxonomists for standard genome sequencing and annotation.</title>
        <authorList>
            <consortium name="The Broad Institute Genomics Platform"/>
            <consortium name="The Broad Institute Genome Sequencing Center for Infectious Disease"/>
            <person name="Wu L."/>
            <person name="Ma J."/>
        </authorList>
    </citation>
    <scope>NUCLEOTIDE SEQUENCE [LARGE SCALE GENOMIC DNA]</scope>
    <source>
        <strain evidence="8">NBRC 106396</strain>
    </source>
</reference>
<gene>
    <name evidence="7" type="ORF">ACFQPF_17370</name>
</gene>
<keyword evidence="4" id="KW-0326">Glycosidase</keyword>
<dbReference type="Gene3D" id="3.20.20.80">
    <property type="entry name" value="Glycosidases"/>
    <property type="match status" value="1"/>
</dbReference>
<organism evidence="7 8">
    <name type="scientific">Fictibacillus iocasae</name>
    <dbReference type="NCBI Taxonomy" id="2715437"/>
    <lineage>
        <taxon>Bacteria</taxon>
        <taxon>Bacillati</taxon>
        <taxon>Bacillota</taxon>
        <taxon>Bacilli</taxon>
        <taxon>Bacillales</taxon>
        <taxon>Fictibacillaceae</taxon>
        <taxon>Fictibacillus</taxon>
    </lineage>
</organism>
<evidence type="ECO:0000313" key="8">
    <source>
        <dbReference type="Proteomes" id="UP001596549"/>
    </source>
</evidence>
<keyword evidence="8" id="KW-1185">Reference proteome</keyword>
<comment type="caution">
    <text evidence="7">The sequence shown here is derived from an EMBL/GenBank/DDBJ whole genome shotgun (WGS) entry which is preliminary data.</text>
</comment>
<dbReference type="Pfam" id="PF17189">
    <property type="entry name" value="Glyco_hydro_30C"/>
    <property type="match status" value="1"/>
</dbReference>
<name>A0ABW2NVY0_9BACL</name>
<dbReference type="InterPro" id="IPR033452">
    <property type="entry name" value="GH30_C"/>
</dbReference>
<sequence length="442" mass="49664">MNVRMIQTSQNTGDRFAEKEATHVEKVEGQTLELFPDQTFQRFMGFGGAFTEAAAYTLSKIPAADRLRVIESYFHKEHGLGYNLGRTHIHSCDFALGNYTYVEDGDTELATFSIEREKEHVLPFIKDAVAARGEELTILSSPWSPPAWMKTNNEMNNGGKLKPEYNDVWARYYAKYVKAMENEGVPIWGITVQNEPDATQVWDSCIYSGEEERDFVKKHLGPIMEQEGLGDKKIIIWDHNRDIAYERASTVLSDPDAARYVWGTGIHWYVSEEFENLTKIHEAFPDKHLIFTEGCIEGGVQLGAWHTGERYARNMIGDMNNYLEGWIDWNLVLNEQGGPNHVGNYCDAPIIVDTKTGEIHYNSSYYYIGHFSKYIKPGAVRIASGLTSDGLQTVSFQNEDGSIAAVVMNAGDTAEELSVVLGGQAVKAVLPEHSITTFLISM</sequence>
<protein>
    <submittedName>
        <fullName evidence="7">Glycoside hydrolase family 30 beta sandwich domain-containing protein</fullName>
    </submittedName>
</protein>
<keyword evidence="3 4" id="KW-0378">Hydrolase</keyword>
<dbReference type="Pfam" id="PF02055">
    <property type="entry name" value="Glyco_hydro_30"/>
    <property type="match status" value="1"/>
</dbReference>
<evidence type="ECO:0000256" key="3">
    <source>
        <dbReference type="ARBA" id="ARBA00022801"/>
    </source>
</evidence>
<dbReference type="InterPro" id="IPR001139">
    <property type="entry name" value="Glyco_hydro_30"/>
</dbReference>
<evidence type="ECO:0000259" key="6">
    <source>
        <dbReference type="Pfam" id="PF17189"/>
    </source>
</evidence>
<feature type="domain" description="Glycosyl hydrolase family 30 beta sandwich" evidence="6">
    <location>
        <begin position="378"/>
        <end position="438"/>
    </location>
</feature>
<evidence type="ECO:0000313" key="7">
    <source>
        <dbReference type="EMBL" id="MFC7373413.1"/>
    </source>
</evidence>
<evidence type="ECO:0000259" key="5">
    <source>
        <dbReference type="Pfam" id="PF02055"/>
    </source>
</evidence>
<dbReference type="RefSeq" id="WP_379751328.1">
    <property type="nucleotide sequence ID" value="NZ_JBHTCP010000052.1"/>
</dbReference>
<dbReference type="SUPFAM" id="SSF51445">
    <property type="entry name" value="(Trans)glycosidases"/>
    <property type="match status" value="1"/>
</dbReference>
<proteinExistence type="inferred from homology"/>
<accession>A0ABW2NVY0</accession>
<dbReference type="InterPro" id="IPR017853">
    <property type="entry name" value="GH"/>
</dbReference>